<gene>
    <name evidence="2" type="ORF">DSL92_08415</name>
</gene>
<proteinExistence type="predicted"/>
<protein>
    <submittedName>
        <fullName evidence="2">Uncharacterized protein</fullName>
    </submittedName>
</protein>
<feature type="region of interest" description="Disordered" evidence="1">
    <location>
        <begin position="190"/>
        <end position="212"/>
    </location>
</feature>
<comment type="caution">
    <text evidence="2">The sequence shown here is derived from an EMBL/GenBank/DDBJ whole genome shotgun (WGS) entry which is preliminary data.</text>
</comment>
<feature type="compositionally biased region" description="Basic residues" evidence="1">
    <location>
        <begin position="196"/>
        <end position="205"/>
    </location>
</feature>
<dbReference type="EMBL" id="RXHI01000027">
    <property type="protein sequence ID" value="RUA22007.1"/>
    <property type="molecule type" value="Genomic_DNA"/>
</dbReference>
<evidence type="ECO:0000313" key="2">
    <source>
        <dbReference type="EMBL" id="RUA22007.1"/>
    </source>
</evidence>
<sequence>MYYHLEFDPRSGIASAWRPDSIGTSHAMAGAPGGLPRCQPARSGRSARSLGTAADGCRSSSLVQSASPLGELSITLPLSESHLAHNTFDGRPSIVSASTPSRTAGLADAGDSQPVSGTGDRGRCTPAHRLVALGLRPTVDDLGQGAFDLTCLSRLPPHRARFRASLANEAQRLLAAALCRLLETLNIEPTSDSRRHTGKRPRHRGTAAPRAG</sequence>
<evidence type="ECO:0000256" key="1">
    <source>
        <dbReference type="SAM" id="MobiDB-lite"/>
    </source>
</evidence>
<dbReference type="AlphaFoldDB" id="A0A3S0QFI7"/>
<feature type="region of interest" description="Disordered" evidence="1">
    <location>
        <begin position="89"/>
        <end position="123"/>
    </location>
</feature>
<feature type="region of interest" description="Disordered" evidence="1">
    <location>
        <begin position="25"/>
        <end position="54"/>
    </location>
</feature>
<name>A0A3S0QFI7_9GAMM</name>
<accession>A0A3S0QFI7</accession>
<organism evidence="2">
    <name type="scientific">Billgrantia gudaonensis</name>
    <dbReference type="NCBI Taxonomy" id="376427"/>
    <lineage>
        <taxon>Bacteria</taxon>
        <taxon>Pseudomonadati</taxon>
        <taxon>Pseudomonadota</taxon>
        <taxon>Gammaproteobacteria</taxon>
        <taxon>Oceanospirillales</taxon>
        <taxon>Halomonadaceae</taxon>
        <taxon>Billgrantia</taxon>
    </lineage>
</organism>
<reference evidence="2" key="1">
    <citation type="submission" date="2018-12" db="EMBL/GenBank/DDBJ databases">
        <authorList>
            <person name="Jadhav K."/>
            <person name="Kushwaha B."/>
            <person name="Jadhav I."/>
        </authorList>
    </citation>
    <scope>NUCLEOTIDE SEQUENCE [LARGE SCALE GENOMIC DNA]</scope>
    <source>
        <strain evidence="2">SBS 10</strain>
    </source>
</reference>